<keyword evidence="2" id="KW-1185">Reference proteome</keyword>
<accession>A0ABX2J0K7</accession>
<comment type="caution">
    <text evidence="1">The sequence shown here is derived from an EMBL/GenBank/DDBJ whole genome shotgun (WGS) entry which is preliminary data.</text>
</comment>
<dbReference type="RefSeq" id="WP_174139844.1">
    <property type="nucleotide sequence ID" value="NZ_JABUFE010000016.1"/>
</dbReference>
<evidence type="ECO:0000313" key="2">
    <source>
        <dbReference type="Proteomes" id="UP000777935"/>
    </source>
</evidence>
<name>A0ABX2J0K7_9RHOB</name>
<gene>
    <name evidence="1" type="ORF">HRQ87_18060</name>
</gene>
<protein>
    <submittedName>
        <fullName evidence="1">Uncharacterized protein</fullName>
    </submittedName>
</protein>
<dbReference type="Proteomes" id="UP000777935">
    <property type="component" value="Unassembled WGS sequence"/>
</dbReference>
<sequence length="107" mass="11918">MDLEMGILLAESMYPEMAQDVFDMLASATVDMLLGQEFTSIETAFADSNDTSYFQEFILLGTDYLSVFMRTAQYPNHVVFYVCDKQANAGMVLTKSRMNIDSVAAAV</sequence>
<proteinExistence type="predicted"/>
<organism evidence="1 2">
    <name type="scientific">Parasulfitobacter algicola</name>
    <dbReference type="NCBI Taxonomy" id="2614809"/>
    <lineage>
        <taxon>Bacteria</taxon>
        <taxon>Pseudomonadati</taxon>
        <taxon>Pseudomonadota</taxon>
        <taxon>Alphaproteobacteria</taxon>
        <taxon>Rhodobacterales</taxon>
        <taxon>Roseobacteraceae</taxon>
        <taxon>Parasulfitobacter</taxon>
    </lineage>
</organism>
<evidence type="ECO:0000313" key="1">
    <source>
        <dbReference type="EMBL" id="NSX56691.1"/>
    </source>
</evidence>
<reference evidence="1 2" key="1">
    <citation type="submission" date="2020-06" db="EMBL/GenBank/DDBJ databases">
        <title>Sulfitobacter algicola sp. nov., isolated from green algae.</title>
        <authorList>
            <person name="Wang C."/>
        </authorList>
    </citation>
    <scope>NUCLEOTIDE SEQUENCE [LARGE SCALE GENOMIC DNA]</scope>
    <source>
        <strain evidence="1 2">1151</strain>
    </source>
</reference>
<dbReference type="EMBL" id="JABUFE010000016">
    <property type="protein sequence ID" value="NSX56691.1"/>
    <property type="molecule type" value="Genomic_DNA"/>
</dbReference>